<reference evidence="1" key="1">
    <citation type="submission" date="2018-05" db="EMBL/GenBank/DDBJ databases">
        <title>Draft genome of Mucuna pruriens seed.</title>
        <authorList>
            <person name="Nnadi N.E."/>
            <person name="Vos R."/>
            <person name="Hasami M.H."/>
            <person name="Devisetty U.K."/>
            <person name="Aguiy J.C."/>
        </authorList>
    </citation>
    <scope>NUCLEOTIDE SEQUENCE [LARGE SCALE GENOMIC DNA]</scope>
    <source>
        <strain evidence="1">JCA_2017</strain>
    </source>
</reference>
<evidence type="ECO:0008006" key="3">
    <source>
        <dbReference type="Google" id="ProtNLM"/>
    </source>
</evidence>
<comment type="caution">
    <text evidence="1">The sequence shown here is derived from an EMBL/GenBank/DDBJ whole genome shotgun (WGS) entry which is preliminary data.</text>
</comment>
<dbReference type="Proteomes" id="UP000257109">
    <property type="component" value="Unassembled WGS sequence"/>
</dbReference>
<evidence type="ECO:0000313" key="2">
    <source>
        <dbReference type="Proteomes" id="UP000257109"/>
    </source>
</evidence>
<organism evidence="1 2">
    <name type="scientific">Mucuna pruriens</name>
    <name type="common">Velvet bean</name>
    <name type="synonym">Dolichos pruriens</name>
    <dbReference type="NCBI Taxonomy" id="157652"/>
    <lineage>
        <taxon>Eukaryota</taxon>
        <taxon>Viridiplantae</taxon>
        <taxon>Streptophyta</taxon>
        <taxon>Embryophyta</taxon>
        <taxon>Tracheophyta</taxon>
        <taxon>Spermatophyta</taxon>
        <taxon>Magnoliopsida</taxon>
        <taxon>eudicotyledons</taxon>
        <taxon>Gunneridae</taxon>
        <taxon>Pentapetalae</taxon>
        <taxon>rosids</taxon>
        <taxon>fabids</taxon>
        <taxon>Fabales</taxon>
        <taxon>Fabaceae</taxon>
        <taxon>Papilionoideae</taxon>
        <taxon>50 kb inversion clade</taxon>
        <taxon>NPAAA clade</taxon>
        <taxon>indigoferoid/millettioid clade</taxon>
        <taxon>Phaseoleae</taxon>
        <taxon>Mucuna</taxon>
    </lineage>
</organism>
<feature type="non-terminal residue" evidence="1">
    <location>
        <position position="1"/>
    </location>
</feature>
<dbReference type="InterPro" id="IPR052160">
    <property type="entry name" value="Gypsy_RT_Integrase-like"/>
</dbReference>
<dbReference type="EMBL" id="QJKJ01001710">
    <property type="protein sequence ID" value="RDY06312.1"/>
    <property type="molecule type" value="Genomic_DNA"/>
</dbReference>
<dbReference type="AlphaFoldDB" id="A0A371HU48"/>
<gene>
    <name evidence="1" type="ORF">CR513_09731</name>
</gene>
<keyword evidence="2" id="KW-1185">Reference proteome</keyword>
<evidence type="ECO:0000313" key="1">
    <source>
        <dbReference type="EMBL" id="RDY06312.1"/>
    </source>
</evidence>
<dbReference type="PANTHER" id="PTHR47266">
    <property type="entry name" value="ENDONUCLEASE-RELATED"/>
    <property type="match status" value="1"/>
</dbReference>
<sequence>MERRQNRPLRKSTKGYYWLTLKRDYLAFMKNCDKCQRYANQHKPPLPKQLHSISSPWVFHMWGVDILEPFPLAVE</sequence>
<accession>A0A371HU48</accession>
<name>A0A371HU48_MUCPR</name>
<protein>
    <recommendedName>
        <fullName evidence="3">Integrase zinc-binding domain-containing protein</fullName>
    </recommendedName>
</protein>
<proteinExistence type="predicted"/>
<dbReference type="OrthoDB" id="1430228at2759"/>